<evidence type="ECO:0000313" key="8">
    <source>
        <dbReference type="Proteomes" id="UP001428341"/>
    </source>
</evidence>
<keyword evidence="2" id="KW-0479">Metal-binding</keyword>
<organism evidence="7 8">
    <name type="scientific">Citrus x changshan-huyou</name>
    <dbReference type="NCBI Taxonomy" id="2935761"/>
    <lineage>
        <taxon>Eukaryota</taxon>
        <taxon>Viridiplantae</taxon>
        <taxon>Streptophyta</taxon>
        <taxon>Embryophyta</taxon>
        <taxon>Tracheophyta</taxon>
        <taxon>Spermatophyta</taxon>
        <taxon>Magnoliopsida</taxon>
        <taxon>eudicotyledons</taxon>
        <taxon>Gunneridae</taxon>
        <taxon>Pentapetalae</taxon>
        <taxon>rosids</taxon>
        <taxon>malvids</taxon>
        <taxon>Sapindales</taxon>
        <taxon>Rutaceae</taxon>
        <taxon>Aurantioideae</taxon>
        <taxon>Citrus</taxon>
    </lineage>
</organism>
<dbReference type="PROSITE" id="PS51795">
    <property type="entry name" value="ZF_FLZ"/>
    <property type="match status" value="1"/>
</dbReference>
<evidence type="ECO:0000259" key="6">
    <source>
        <dbReference type="PROSITE" id="PS51795"/>
    </source>
</evidence>
<dbReference type="InterPro" id="IPR007650">
    <property type="entry name" value="Zf-FLZ_dom"/>
</dbReference>
<feature type="zinc finger region" description="FLZ-type" evidence="4">
    <location>
        <begin position="83"/>
        <end position="126"/>
    </location>
</feature>
<dbReference type="Pfam" id="PF04570">
    <property type="entry name" value="zf-FLZ"/>
    <property type="match status" value="1"/>
</dbReference>
<reference evidence="7 8" key="1">
    <citation type="submission" date="2024-05" db="EMBL/GenBank/DDBJ databases">
        <title>Haplotype-resolved chromosome-level genome assembly of Huyou (Citrus changshanensis).</title>
        <authorList>
            <person name="Miao C."/>
            <person name="Chen W."/>
            <person name="Wu Y."/>
            <person name="Wang L."/>
            <person name="Zhao S."/>
            <person name="Grierson D."/>
            <person name="Xu C."/>
            <person name="Chen K."/>
        </authorList>
    </citation>
    <scope>NUCLEOTIDE SEQUENCE [LARGE SCALE GENOMIC DNA]</scope>
    <source>
        <strain evidence="7">01-14</strain>
        <tissue evidence="7">Leaf</tissue>
    </source>
</reference>
<keyword evidence="8" id="KW-1185">Reference proteome</keyword>
<evidence type="ECO:0000313" key="7">
    <source>
        <dbReference type="EMBL" id="KAK9201638.1"/>
    </source>
</evidence>
<dbReference type="AlphaFoldDB" id="A0AAP0MA51"/>
<dbReference type="Proteomes" id="UP001428341">
    <property type="component" value="Unassembled WGS sequence"/>
</dbReference>
<sequence>MQVKRSRDAHSASFDEAGLLGILSQSSTTQPLELRRTLKNPPPSPKRERPPSGLLTVSSPESLRESGCGYGHSHAHGQGQSGNFLERCYVCKKKMLEKDVFMYGPMRGFCSPECRSKQILIDNALERIVKQPRGLGTGSSG</sequence>
<dbReference type="PANTHER" id="PTHR46057:SF54">
    <property type="entry name" value="FCS-LIKE ZINC FINGER 16"/>
    <property type="match status" value="1"/>
</dbReference>
<proteinExistence type="inferred from homology"/>
<evidence type="ECO:0000256" key="4">
    <source>
        <dbReference type="PROSITE-ProRule" id="PRU01131"/>
    </source>
</evidence>
<accession>A0AAP0MA51</accession>
<protein>
    <recommendedName>
        <fullName evidence="6">FLZ-type domain-containing protein</fullName>
    </recommendedName>
</protein>
<evidence type="ECO:0000256" key="5">
    <source>
        <dbReference type="SAM" id="MobiDB-lite"/>
    </source>
</evidence>
<evidence type="ECO:0000256" key="3">
    <source>
        <dbReference type="ARBA" id="ARBA00022771"/>
    </source>
</evidence>
<dbReference type="InterPro" id="IPR044533">
    <property type="entry name" value="FLZ1/2/3"/>
</dbReference>
<dbReference type="GO" id="GO:0008270">
    <property type="term" value="F:zinc ion binding"/>
    <property type="evidence" value="ECO:0007669"/>
    <property type="project" value="UniProtKB-KW"/>
</dbReference>
<evidence type="ECO:0000256" key="1">
    <source>
        <dbReference type="ARBA" id="ARBA00009374"/>
    </source>
</evidence>
<evidence type="ECO:0000256" key="2">
    <source>
        <dbReference type="ARBA" id="ARBA00022723"/>
    </source>
</evidence>
<gene>
    <name evidence="7" type="ORF">WN944_016844</name>
</gene>
<feature type="region of interest" description="Disordered" evidence="5">
    <location>
        <begin position="20"/>
        <end position="81"/>
    </location>
</feature>
<name>A0AAP0MA51_9ROSI</name>
<keyword evidence="3" id="KW-0862">Zinc</keyword>
<dbReference type="PANTHER" id="PTHR46057">
    <property type="entry name" value="FCS-LIKE ZINC FINGER 1-RELATED"/>
    <property type="match status" value="1"/>
</dbReference>
<feature type="domain" description="FLZ-type" evidence="6">
    <location>
        <begin position="83"/>
        <end position="126"/>
    </location>
</feature>
<comment type="caution">
    <text evidence="7">The sequence shown here is derived from an EMBL/GenBank/DDBJ whole genome shotgun (WGS) entry which is preliminary data.</text>
</comment>
<comment type="similarity">
    <text evidence="1">Belongs to the FLZ family.</text>
</comment>
<dbReference type="EMBL" id="JBCGBO010000005">
    <property type="protein sequence ID" value="KAK9201638.1"/>
    <property type="molecule type" value="Genomic_DNA"/>
</dbReference>
<keyword evidence="3" id="KW-0863">Zinc-finger</keyword>